<evidence type="ECO:0000313" key="2">
    <source>
        <dbReference type="EnsemblMetazoa" id="GAUT022243-PA"/>
    </source>
</evidence>
<proteinExistence type="predicted"/>
<dbReference type="SUPFAM" id="SSF48726">
    <property type="entry name" value="Immunoglobulin"/>
    <property type="match status" value="1"/>
</dbReference>
<organism evidence="2 3">
    <name type="scientific">Glossina austeni</name>
    <name type="common">Savannah tsetse fly</name>
    <dbReference type="NCBI Taxonomy" id="7395"/>
    <lineage>
        <taxon>Eukaryota</taxon>
        <taxon>Metazoa</taxon>
        <taxon>Ecdysozoa</taxon>
        <taxon>Arthropoda</taxon>
        <taxon>Hexapoda</taxon>
        <taxon>Insecta</taxon>
        <taxon>Pterygota</taxon>
        <taxon>Neoptera</taxon>
        <taxon>Endopterygota</taxon>
        <taxon>Diptera</taxon>
        <taxon>Brachycera</taxon>
        <taxon>Muscomorpha</taxon>
        <taxon>Hippoboscoidea</taxon>
        <taxon>Glossinidae</taxon>
        <taxon>Glossina</taxon>
    </lineage>
</organism>
<protein>
    <submittedName>
        <fullName evidence="2">I-set domain-containing protein</fullName>
    </submittedName>
</protein>
<sequence length="367" mass="41057">MVLQTAGLLPLKQKRRSNYSTNHQDKDVAINGTLLFLYSTGEACSETPDESRIFATILFIQQSNVVFPELNYIVLCIVHNTVIYEEVADDRDQDASDRRTKAFTIKDSATLMRRNNTLTDISYGRDGFDGGFGPPPPPLPPHFVRTPGFFQPLPHIAYETSIEILIIKAQREKPTLIIEHREANTHVEGTATLEFQSKGFSKLAAQVKHDTPPKIKKIADVTWNVSETVTIEVEMDGNPTPILNLTNNGKNITEEMNLCNNDNCEVIADVDAGKYRLVFQTITCTDGGVYNLTAVNNEGTNSQDFKLNVHGTNLEAPLNKPKKCVWHAVRRSTALPRACILLRNAKNDEKPMKIYVSAIATPEKFWV</sequence>
<dbReference type="InterPro" id="IPR036179">
    <property type="entry name" value="Ig-like_dom_sf"/>
</dbReference>
<dbReference type="Pfam" id="PF07679">
    <property type="entry name" value="I-set"/>
    <property type="match status" value="1"/>
</dbReference>
<dbReference type="InterPro" id="IPR013783">
    <property type="entry name" value="Ig-like_fold"/>
</dbReference>
<accession>A0A1A9V0Z0</accession>
<dbReference type="AlphaFoldDB" id="A0A1A9V0Z0"/>
<dbReference type="Gene3D" id="2.60.40.10">
    <property type="entry name" value="Immunoglobulins"/>
    <property type="match status" value="1"/>
</dbReference>
<dbReference type="InterPro" id="IPR013098">
    <property type="entry name" value="Ig_I-set"/>
</dbReference>
<evidence type="ECO:0000313" key="3">
    <source>
        <dbReference type="Proteomes" id="UP000078200"/>
    </source>
</evidence>
<keyword evidence="3" id="KW-1185">Reference proteome</keyword>
<reference evidence="2" key="1">
    <citation type="submission" date="2020-05" db="UniProtKB">
        <authorList>
            <consortium name="EnsemblMetazoa"/>
        </authorList>
    </citation>
    <scope>IDENTIFICATION</scope>
    <source>
        <strain evidence="2">TTRI</strain>
    </source>
</reference>
<dbReference type="VEuPathDB" id="VectorBase:GAUT022243"/>
<evidence type="ECO:0000259" key="1">
    <source>
        <dbReference type="Pfam" id="PF07679"/>
    </source>
</evidence>
<name>A0A1A9V0Z0_GLOAU</name>
<dbReference type="EnsemblMetazoa" id="GAUT022243-RA">
    <property type="protein sequence ID" value="GAUT022243-PA"/>
    <property type="gene ID" value="GAUT022243"/>
</dbReference>
<dbReference type="STRING" id="7395.A0A1A9V0Z0"/>
<feature type="domain" description="Immunoglobulin I-set" evidence="1">
    <location>
        <begin position="216"/>
        <end position="309"/>
    </location>
</feature>
<dbReference type="Proteomes" id="UP000078200">
    <property type="component" value="Unassembled WGS sequence"/>
</dbReference>